<comment type="similarity">
    <text evidence="1 4">Belongs to the heat shock protein 70 family.</text>
</comment>
<comment type="caution">
    <text evidence="6">The sequence shown here is derived from an EMBL/GenBank/DDBJ whole genome shotgun (WGS) entry which is preliminary data.</text>
</comment>
<dbReference type="SUPFAM" id="SSF100934">
    <property type="entry name" value="Heat shock protein 70kD (HSP70), C-terminal subdomain"/>
    <property type="match status" value="1"/>
</dbReference>
<dbReference type="FunFam" id="3.30.420.40:FF:000026">
    <property type="entry name" value="Heat shock protein 70"/>
    <property type="match status" value="1"/>
</dbReference>
<dbReference type="GO" id="GO:0005524">
    <property type="term" value="F:ATP binding"/>
    <property type="evidence" value="ECO:0007669"/>
    <property type="project" value="UniProtKB-KW"/>
</dbReference>
<dbReference type="Pfam" id="PF00012">
    <property type="entry name" value="HSP70"/>
    <property type="match status" value="1"/>
</dbReference>
<dbReference type="InterPro" id="IPR043129">
    <property type="entry name" value="ATPase_NBD"/>
</dbReference>
<keyword evidence="5" id="KW-0175">Coiled coil</keyword>
<dbReference type="Proteomes" id="UP001443914">
    <property type="component" value="Unassembled WGS sequence"/>
</dbReference>
<name>A0AAW1LZB1_SAPOF</name>
<evidence type="ECO:0000256" key="1">
    <source>
        <dbReference type="ARBA" id="ARBA00007381"/>
    </source>
</evidence>
<organism evidence="6 7">
    <name type="scientific">Saponaria officinalis</name>
    <name type="common">Common soapwort</name>
    <name type="synonym">Lychnis saponaria</name>
    <dbReference type="NCBI Taxonomy" id="3572"/>
    <lineage>
        <taxon>Eukaryota</taxon>
        <taxon>Viridiplantae</taxon>
        <taxon>Streptophyta</taxon>
        <taxon>Embryophyta</taxon>
        <taxon>Tracheophyta</taxon>
        <taxon>Spermatophyta</taxon>
        <taxon>Magnoliopsida</taxon>
        <taxon>eudicotyledons</taxon>
        <taxon>Gunneridae</taxon>
        <taxon>Pentapetalae</taxon>
        <taxon>Caryophyllales</taxon>
        <taxon>Caryophyllaceae</taxon>
        <taxon>Caryophylleae</taxon>
        <taxon>Saponaria</taxon>
    </lineage>
</organism>
<evidence type="ECO:0000313" key="6">
    <source>
        <dbReference type="EMBL" id="KAK9741048.1"/>
    </source>
</evidence>
<dbReference type="SUPFAM" id="SSF53067">
    <property type="entry name" value="Actin-like ATPase domain"/>
    <property type="match status" value="2"/>
</dbReference>
<evidence type="ECO:0000256" key="3">
    <source>
        <dbReference type="ARBA" id="ARBA00022840"/>
    </source>
</evidence>
<evidence type="ECO:0000256" key="5">
    <source>
        <dbReference type="SAM" id="Coils"/>
    </source>
</evidence>
<keyword evidence="3 4" id="KW-0067">ATP-binding</keyword>
<dbReference type="FunFam" id="3.30.30.30:FF:000001">
    <property type="entry name" value="heat shock 70 kDa protein-like"/>
    <property type="match status" value="1"/>
</dbReference>
<dbReference type="AlphaFoldDB" id="A0AAW1LZB1"/>
<dbReference type="InterPro" id="IPR029047">
    <property type="entry name" value="HSP70_peptide-bd_sf"/>
</dbReference>
<proteinExistence type="inferred from homology"/>
<evidence type="ECO:0000256" key="2">
    <source>
        <dbReference type="ARBA" id="ARBA00022741"/>
    </source>
</evidence>
<dbReference type="Gene3D" id="3.30.420.40">
    <property type="match status" value="2"/>
</dbReference>
<dbReference type="PROSITE" id="PS01036">
    <property type="entry name" value="HSP70_3"/>
    <property type="match status" value="1"/>
</dbReference>
<sequence>MSQKTEGKGDSEGPAIGIDLGTTYSCVGVWQHDRVEIITNDQGNRTTPSWVAFTQTQRLVGDAAKNQAAINPTNTIFDAKRLIGRRFSDETVQKDMKMWPFKVIERPDDVSEDKKPVIAIIYKDEEKLFSPEEQSSMILVKMKETAEVYLGSTVKNAVITVPAYFNNSQRQATKDAGMIAGLNVMRIINEPTAAAIAYGLDKKINASDVKKNVLVFDLGGGTFDVSLVCVEKNVFEVKAVSGDTHLGGGDFDNNLVGHFFEEFKRKHNVDISENTRALGRLGAVSERAKRTLSSTYETFVEIDCLYEGIDFTSTITRARFEKLNMDLFKKCIDPVDQCLKDAKIEKNEVHDVVLVGGSTRIPKVQQLLQDFFDGKELCRSINPDEAVAHGAAVHAALLSGVGNKKNIVLVDVAPLSLGVQLNSGEMKVIVPRNTTIPTRKVGKITTSYDNHTEVSFPVYEGERLMAVDNYFLGEFVLSGIPPAPKGVPKFDVWFDINADGILKVSAEDVDTGNKNQITVTNLSRLSKEEVDRLFEEAEKYRSEDEQYMRKMMAKNALENYANSVLTFLTESNQKIQRKDKSKIHDAINKTIEWLDWNFQLSEAYKFEEKLKELQDFCEHVFAEANRVLPIRRSYRKPTEQTLSLFTIY</sequence>
<dbReference type="Gene3D" id="1.20.1270.10">
    <property type="match status" value="1"/>
</dbReference>
<dbReference type="NCBIfam" id="NF001413">
    <property type="entry name" value="PRK00290.1"/>
    <property type="match status" value="1"/>
</dbReference>
<dbReference type="Gene3D" id="3.30.30.30">
    <property type="match status" value="1"/>
</dbReference>
<dbReference type="GO" id="GO:0140662">
    <property type="term" value="F:ATP-dependent protein folding chaperone"/>
    <property type="evidence" value="ECO:0007669"/>
    <property type="project" value="InterPro"/>
</dbReference>
<dbReference type="EMBL" id="JBDFQZ010000003">
    <property type="protein sequence ID" value="KAK9741048.1"/>
    <property type="molecule type" value="Genomic_DNA"/>
</dbReference>
<evidence type="ECO:0000313" key="7">
    <source>
        <dbReference type="Proteomes" id="UP001443914"/>
    </source>
</evidence>
<accession>A0AAW1LZB1</accession>
<reference evidence="6" key="1">
    <citation type="submission" date="2024-03" db="EMBL/GenBank/DDBJ databases">
        <title>WGS assembly of Saponaria officinalis var. Norfolk2.</title>
        <authorList>
            <person name="Jenkins J."/>
            <person name="Shu S."/>
            <person name="Grimwood J."/>
            <person name="Barry K."/>
            <person name="Goodstein D."/>
            <person name="Schmutz J."/>
            <person name="Leebens-Mack J."/>
            <person name="Osbourn A."/>
        </authorList>
    </citation>
    <scope>NUCLEOTIDE SEQUENCE [LARGE SCALE GENOMIC DNA]</scope>
    <source>
        <strain evidence="6">JIC</strain>
    </source>
</reference>
<evidence type="ECO:0000256" key="4">
    <source>
        <dbReference type="RuleBase" id="RU003322"/>
    </source>
</evidence>
<dbReference type="Gene3D" id="2.60.34.10">
    <property type="entry name" value="Substrate Binding Domain Of DNAk, Chain A, domain 1"/>
    <property type="match status" value="1"/>
</dbReference>
<dbReference type="FunFam" id="3.30.420.40:FF:000172">
    <property type="entry name" value="Heat shock 70 kDa protein"/>
    <property type="match status" value="1"/>
</dbReference>
<dbReference type="InterPro" id="IPR013126">
    <property type="entry name" value="Hsp_70_fam"/>
</dbReference>
<dbReference type="InterPro" id="IPR018181">
    <property type="entry name" value="Heat_shock_70_CS"/>
</dbReference>
<dbReference type="PROSITE" id="PS00297">
    <property type="entry name" value="HSP70_1"/>
    <property type="match status" value="1"/>
</dbReference>
<keyword evidence="2 4" id="KW-0547">Nucleotide-binding</keyword>
<gene>
    <name evidence="6" type="ORF">RND81_03G078100</name>
</gene>
<dbReference type="Gene3D" id="3.90.640.10">
    <property type="entry name" value="Actin, Chain A, domain 4"/>
    <property type="match status" value="1"/>
</dbReference>
<dbReference type="PRINTS" id="PR00301">
    <property type="entry name" value="HEATSHOCK70"/>
</dbReference>
<dbReference type="PANTHER" id="PTHR19375">
    <property type="entry name" value="HEAT SHOCK PROTEIN 70KDA"/>
    <property type="match status" value="1"/>
</dbReference>
<dbReference type="FunFam" id="2.60.34.10:FF:000012">
    <property type="entry name" value="Heat shock 70 kDa protein"/>
    <property type="match status" value="1"/>
</dbReference>
<dbReference type="PROSITE" id="PS00329">
    <property type="entry name" value="HSP70_2"/>
    <property type="match status" value="1"/>
</dbReference>
<dbReference type="SUPFAM" id="SSF100920">
    <property type="entry name" value="Heat shock protein 70kD (HSP70), peptide-binding domain"/>
    <property type="match status" value="1"/>
</dbReference>
<protein>
    <submittedName>
        <fullName evidence="6">Uncharacterized protein</fullName>
    </submittedName>
</protein>
<keyword evidence="7" id="KW-1185">Reference proteome</keyword>
<dbReference type="InterPro" id="IPR029048">
    <property type="entry name" value="HSP70_C_sf"/>
</dbReference>
<dbReference type="FunFam" id="3.90.640.10:FF:000002">
    <property type="entry name" value="Heat shock 70 kDa"/>
    <property type="match status" value="1"/>
</dbReference>
<feature type="coiled-coil region" evidence="5">
    <location>
        <begin position="523"/>
        <end position="550"/>
    </location>
</feature>